<evidence type="ECO:0000256" key="7">
    <source>
        <dbReference type="RuleBase" id="RU000589"/>
    </source>
</evidence>
<dbReference type="GO" id="GO:0045490">
    <property type="term" value="P:pectin catabolic process"/>
    <property type="evidence" value="ECO:0007669"/>
    <property type="project" value="UniProtKB-UniRule"/>
</dbReference>
<comment type="caution">
    <text evidence="9">The sequence shown here is derived from an EMBL/GenBank/DDBJ whole genome shotgun (WGS) entry which is preliminary data.</text>
</comment>
<dbReference type="EMBL" id="WOCE01000005">
    <property type="protein sequence ID" value="KAE9613806.1"/>
    <property type="molecule type" value="Genomic_DNA"/>
</dbReference>
<dbReference type="AlphaFoldDB" id="A0A6A4QK86"/>
<evidence type="ECO:0000256" key="4">
    <source>
        <dbReference type="ARBA" id="ARBA00022801"/>
    </source>
</evidence>
<comment type="catalytic activity">
    <reaction evidence="7">
        <text>[(1-&gt;4)-alpha-D-galacturonosyl methyl ester](n) + n H2O = [(1-&gt;4)-alpha-D-galacturonosyl](n) + n methanol + n H(+)</text>
        <dbReference type="Rhea" id="RHEA:22380"/>
        <dbReference type="Rhea" id="RHEA-COMP:14570"/>
        <dbReference type="Rhea" id="RHEA-COMP:14573"/>
        <dbReference type="ChEBI" id="CHEBI:15377"/>
        <dbReference type="ChEBI" id="CHEBI:15378"/>
        <dbReference type="ChEBI" id="CHEBI:17790"/>
        <dbReference type="ChEBI" id="CHEBI:140522"/>
        <dbReference type="ChEBI" id="CHEBI:140523"/>
        <dbReference type="EC" id="3.1.1.11"/>
    </reaction>
</comment>
<dbReference type="InterPro" id="IPR033131">
    <property type="entry name" value="Pectinesterase_Asp_AS"/>
</dbReference>
<evidence type="ECO:0000259" key="8">
    <source>
        <dbReference type="Pfam" id="PF01095"/>
    </source>
</evidence>
<dbReference type="PROSITE" id="PS00503">
    <property type="entry name" value="PECTINESTERASE_2"/>
    <property type="match status" value="1"/>
</dbReference>
<dbReference type="PANTHER" id="PTHR31707">
    <property type="entry name" value="PECTINESTERASE"/>
    <property type="match status" value="1"/>
</dbReference>
<accession>A0A6A4QK86</accession>
<proteinExistence type="predicted"/>
<comment type="subcellular location">
    <subcellularLocation>
        <location evidence="1">Secreted</location>
        <location evidence="1">Cell wall</location>
    </subcellularLocation>
</comment>
<dbReference type="GO" id="GO:0030599">
    <property type="term" value="F:pectinesterase activity"/>
    <property type="evidence" value="ECO:0007669"/>
    <property type="project" value="UniProtKB-UniRule"/>
</dbReference>
<keyword evidence="10" id="KW-1185">Reference proteome</keyword>
<sequence length="224" mass="24799">MISNYSNAAIDGSHFIARDITFQNTAGPLKEQAVALRSASDFSVFYGCSIAGHQDTLYVQAQRQFFTECKIYGTIDFIFGDAAVVFQNCLIYVRKPLHGQSNMITAQGRDNEHKNSGISIQDCQIKAAPDLKPVGDEVATFLGRPWKPYARVAVMNTFLDTLVDPQGWSSWENTDHGLNTLYFGEYNNYGPGSSTSSRIKWPTFHVIGSLSEVSQFTTDALLST</sequence>
<dbReference type="GO" id="GO:0042545">
    <property type="term" value="P:cell wall modification"/>
    <property type="evidence" value="ECO:0007669"/>
    <property type="project" value="UniProtKB-UniRule"/>
</dbReference>
<dbReference type="EC" id="3.1.1.11" evidence="7"/>
<evidence type="ECO:0000256" key="6">
    <source>
        <dbReference type="PROSITE-ProRule" id="PRU10040"/>
    </source>
</evidence>
<dbReference type="Gene3D" id="2.160.20.10">
    <property type="entry name" value="Single-stranded right-handed beta-helix, Pectin lyase-like"/>
    <property type="match status" value="1"/>
</dbReference>
<keyword evidence="3" id="KW-0134">Cell wall</keyword>
<dbReference type="Proteomes" id="UP000447434">
    <property type="component" value="Chromosome 5"/>
</dbReference>
<feature type="active site" evidence="6">
    <location>
        <position position="76"/>
    </location>
</feature>
<evidence type="ECO:0000256" key="3">
    <source>
        <dbReference type="ARBA" id="ARBA00022512"/>
    </source>
</evidence>
<organism evidence="9 10">
    <name type="scientific">Lupinus albus</name>
    <name type="common">White lupine</name>
    <name type="synonym">Lupinus termis</name>
    <dbReference type="NCBI Taxonomy" id="3870"/>
    <lineage>
        <taxon>Eukaryota</taxon>
        <taxon>Viridiplantae</taxon>
        <taxon>Streptophyta</taxon>
        <taxon>Embryophyta</taxon>
        <taxon>Tracheophyta</taxon>
        <taxon>Spermatophyta</taxon>
        <taxon>Magnoliopsida</taxon>
        <taxon>eudicotyledons</taxon>
        <taxon>Gunneridae</taxon>
        <taxon>Pentapetalae</taxon>
        <taxon>rosids</taxon>
        <taxon>fabids</taxon>
        <taxon>Fabales</taxon>
        <taxon>Fabaceae</taxon>
        <taxon>Papilionoideae</taxon>
        <taxon>50 kb inversion clade</taxon>
        <taxon>genistoids sensu lato</taxon>
        <taxon>core genistoids</taxon>
        <taxon>Genisteae</taxon>
        <taxon>Lupinus</taxon>
    </lineage>
</organism>
<dbReference type="Pfam" id="PF01095">
    <property type="entry name" value="Pectinesterase"/>
    <property type="match status" value="1"/>
</dbReference>
<comment type="pathway">
    <text evidence="2 7">Glycan metabolism; pectin degradation; 2-dehydro-3-deoxy-D-gluconate from pectin: step 1/5.</text>
</comment>
<evidence type="ECO:0000256" key="5">
    <source>
        <dbReference type="ARBA" id="ARBA00023085"/>
    </source>
</evidence>
<feature type="domain" description="Pectinesterase catalytic" evidence="8">
    <location>
        <begin position="7"/>
        <end position="222"/>
    </location>
</feature>
<evidence type="ECO:0000256" key="2">
    <source>
        <dbReference type="ARBA" id="ARBA00005184"/>
    </source>
</evidence>
<dbReference type="UniPathway" id="UPA00545">
    <property type="reaction ID" value="UER00823"/>
</dbReference>
<evidence type="ECO:0000313" key="10">
    <source>
        <dbReference type="Proteomes" id="UP000447434"/>
    </source>
</evidence>
<dbReference type="SUPFAM" id="SSF51126">
    <property type="entry name" value="Pectin lyase-like"/>
    <property type="match status" value="1"/>
</dbReference>
<keyword evidence="5 7" id="KW-0063">Aspartyl esterase</keyword>
<reference evidence="10" key="1">
    <citation type="journal article" date="2020" name="Nat. Commun.">
        <title>Genome sequence of the cluster root forming white lupin.</title>
        <authorList>
            <person name="Hufnagel B."/>
            <person name="Marques A."/>
            <person name="Soriano A."/>
            <person name="Marques L."/>
            <person name="Divol F."/>
            <person name="Doumas P."/>
            <person name="Sallet E."/>
            <person name="Mancinotti D."/>
            <person name="Carrere S."/>
            <person name="Marande W."/>
            <person name="Arribat S."/>
            <person name="Keller J."/>
            <person name="Huneau C."/>
            <person name="Blein T."/>
            <person name="Aime D."/>
            <person name="Laguerre M."/>
            <person name="Taylor J."/>
            <person name="Schubert V."/>
            <person name="Nelson M."/>
            <person name="Geu-Flores F."/>
            <person name="Crespi M."/>
            <person name="Gallardo-Guerrero K."/>
            <person name="Delaux P.-M."/>
            <person name="Salse J."/>
            <person name="Berges H."/>
            <person name="Guyot R."/>
            <person name="Gouzy J."/>
            <person name="Peret B."/>
        </authorList>
    </citation>
    <scope>NUCLEOTIDE SEQUENCE [LARGE SCALE GENOMIC DNA]</scope>
    <source>
        <strain evidence="10">cv. Amiga</strain>
    </source>
</reference>
<gene>
    <name evidence="9" type="ORF">Lalb_Chr05g0221311</name>
</gene>
<keyword evidence="4 7" id="KW-0378">Hydrolase</keyword>
<keyword evidence="3" id="KW-0964">Secreted</keyword>
<name>A0A6A4QK86_LUPAL</name>
<dbReference type="InterPro" id="IPR012334">
    <property type="entry name" value="Pectin_lyas_fold"/>
</dbReference>
<dbReference type="OrthoDB" id="2019149at2759"/>
<protein>
    <recommendedName>
        <fullName evidence="7">Pectinesterase</fullName>
        <ecNumber evidence="7">3.1.1.11</ecNumber>
    </recommendedName>
</protein>
<evidence type="ECO:0000313" key="9">
    <source>
        <dbReference type="EMBL" id="KAE9613806.1"/>
    </source>
</evidence>
<evidence type="ECO:0000256" key="1">
    <source>
        <dbReference type="ARBA" id="ARBA00004191"/>
    </source>
</evidence>
<dbReference type="InterPro" id="IPR011050">
    <property type="entry name" value="Pectin_lyase_fold/virulence"/>
</dbReference>
<dbReference type="InterPro" id="IPR000070">
    <property type="entry name" value="Pectinesterase_cat"/>
</dbReference>